<evidence type="ECO:0000313" key="10">
    <source>
        <dbReference type="Proteomes" id="UP000002985"/>
    </source>
</evidence>
<feature type="signal peptide" evidence="8">
    <location>
        <begin position="1"/>
        <end position="25"/>
    </location>
</feature>
<name>I3IL38_9BACT</name>
<dbReference type="TCDB" id="1.B.9.4.8">
    <property type="family name" value="the fadl outer membrane protein (fadl) family"/>
</dbReference>
<dbReference type="AlphaFoldDB" id="I3IL38"/>
<evidence type="ECO:0000256" key="4">
    <source>
        <dbReference type="ARBA" id="ARBA00022692"/>
    </source>
</evidence>
<dbReference type="Proteomes" id="UP000002985">
    <property type="component" value="Unassembled WGS sequence"/>
</dbReference>
<gene>
    <name evidence="9" type="ORF">KSU1_C0837</name>
</gene>
<protein>
    <recommendedName>
        <fullName evidence="11">Long-chain fatty acid transport protein</fullName>
    </recommendedName>
</protein>
<evidence type="ECO:0000256" key="6">
    <source>
        <dbReference type="ARBA" id="ARBA00023136"/>
    </source>
</evidence>
<evidence type="ECO:0000256" key="2">
    <source>
        <dbReference type="ARBA" id="ARBA00008163"/>
    </source>
</evidence>
<evidence type="ECO:0000256" key="1">
    <source>
        <dbReference type="ARBA" id="ARBA00004571"/>
    </source>
</evidence>
<dbReference type="Pfam" id="PF03349">
    <property type="entry name" value="Toluene_X"/>
    <property type="match status" value="1"/>
</dbReference>
<keyword evidence="7" id="KW-0998">Cell outer membrane</keyword>
<comment type="similarity">
    <text evidence="2">Belongs to the OmpP1/FadL family.</text>
</comment>
<evidence type="ECO:0000256" key="7">
    <source>
        <dbReference type="ARBA" id="ARBA00023237"/>
    </source>
</evidence>
<keyword evidence="4" id="KW-0812">Transmembrane</keyword>
<dbReference type="InterPro" id="IPR005017">
    <property type="entry name" value="OMPP1/FadL/TodX"/>
</dbReference>
<evidence type="ECO:0008006" key="11">
    <source>
        <dbReference type="Google" id="ProtNLM"/>
    </source>
</evidence>
<dbReference type="eggNOG" id="COG2067">
    <property type="taxonomic scope" value="Bacteria"/>
</dbReference>
<evidence type="ECO:0000256" key="3">
    <source>
        <dbReference type="ARBA" id="ARBA00022452"/>
    </source>
</evidence>
<reference evidence="9 10" key="1">
    <citation type="journal article" date="2012" name="FEBS Lett.">
        <title>Anammox organism KSU-1 expresses a NirK-type copper-containing nitrite reductase instead of a NirS-type with cytochrome cd1.</title>
        <authorList>
            <person name="Hira D."/>
            <person name="Toh H."/>
            <person name="Migita C.T."/>
            <person name="Okubo H."/>
            <person name="Nishiyama T."/>
            <person name="Hattori M."/>
            <person name="Furukawa K."/>
            <person name="Fujii T."/>
        </authorList>
    </citation>
    <scope>NUCLEOTIDE SEQUENCE [LARGE SCALE GENOMIC DNA]</scope>
</reference>
<dbReference type="SUPFAM" id="SSF56935">
    <property type="entry name" value="Porins"/>
    <property type="match status" value="1"/>
</dbReference>
<dbReference type="PANTHER" id="PTHR35093:SF8">
    <property type="entry name" value="OUTER MEMBRANE PROTEIN NMB0088-RELATED"/>
    <property type="match status" value="1"/>
</dbReference>
<dbReference type="Gene3D" id="2.40.160.60">
    <property type="entry name" value="Outer membrane protein transport protein (OMPP1/FadL/TodX)"/>
    <property type="match status" value="1"/>
</dbReference>
<dbReference type="OrthoDB" id="251243at2"/>
<evidence type="ECO:0000256" key="8">
    <source>
        <dbReference type="SAM" id="SignalP"/>
    </source>
</evidence>
<keyword evidence="5 8" id="KW-0732">Signal</keyword>
<keyword evidence="10" id="KW-1185">Reference proteome</keyword>
<organism evidence="9 10">
    <name type="scientific">Candidatus Jettenia caeni</name>
    <dbReference type="NCBI Taxonomy" id="247490"/>
    <lineage>
        <taxon>Bacteria</taxon>
        <taxon>Pseudomonadati</taxon>
        <taxon>Planctomycetota</taxon>
        <taxon>Candidatus Brocadiia</taxon>
        <taxon>Candidatus Brocadiales</taxon>
        <taxon>Candidatus Brocadiaceae</taxon>
        <taxon>Candidatus Jettenia</taxon>
    </lineage>
</organism>
<dbReference type="EMBL" id="BAFH01000003">
    <property type="protein sequence ID" value="GAB62433.1"/>
    <property type="molecule type" value="Genomic_DNA"/>
</dbReference>
<dbReference type="STRING" id="247490.KSU1_C0837"/>
<keyword evidence="3" id="KW-1134">Transmembrane beta strand</keyword>
<dbReference type="GO" id="GO:0015483">
    <property type="term" value="F:long-chain fatty acid transporting porin activity"/>
    <property type="evidence" value="ECO:0007669"/>
    <property type="project" value="TreeGrafter"/>
</dbReference>
<evidence type="ECO:0000256" key="5">
    <source>
        <dbReference type="ARBA" id="ARBA00022729"/>
    </source>
</evidence>
<dbReference type="PANTHER" id="PTHR35093">
    <property type="entry name" value="OUTER MEMBRANE PROTEIN NMB0088-RELATED"/>
    <property type="match status" value="1"/>
</dbReference>
<evidence type="ECO:0000313" key="9">
    <source>
        <dbReference type="EMBL" id="GAB62433.1"/>
    </source>
</evidence>
<proteinExistence type="inferred from homology"/>
<dbReference type="GO" id="GO:0009279">
    <property type="term" value="C:cell outer membrane"/>
    <property type="evidence" value="ECO:0007669"/>
    <property type="project" value="UniProtKB-SubCell"/>
</dbReference>
<sequence length="437" mass="48993">MRPRYILFMLVLTFIFMQLTAPSFAQETTINAIPLPIGSGARALGQGGAFIAVADDATAASWNPGALTQLERPELSVVGSFLSTHQDFDPGDTGFSLGDEDVSRSDLNYFSIAYPFKVFGKNLVAALSYQQKFDFHMKIDFDQTLVNPLDQSITQQEIDFESKGGVGALTPAVSMLVLPKLSIGVAVNFYTDEFFGNFAWKEKTQVIVANPESIDTIDANSTFKNFQAVNVTTGLLLDIWEKEDKRLTFGAVYHTPYRATVDRVTDNVFIISSERFSDHRRESFTVDYPMSAGAGFGFRYNDALLFSMDMTWTDWSEFEQKNEDTEEKSRPLGGVSTDREIDDTYAVRFGTEYLIFRQKIIIPIRGGAFYDPRPSLDDLIDIYGFSIGSGITFKRLSIDGAYQFRWASDADGEDFGLTDTHFDITEHLFLASIIVYF</sequence>
<keyword evidence="6" id="KW-0472">Membrane</keyword>
<feature type="chain" id="PRO_5003671738" description="Long-chain fatty acid transport protein" evidence="8">
    <location>
        <begin position="26"/>
        <end position="437"/>
    </location>
</feature>
<comment type="subcellular location">
    <subcellularLocation>
        <location evidence="1">Cell outer membrane</location>
        <topology evidence="1">Multi-pass membrane protein</topology>
    </subcellularLocation>
</comment>
<accession>I3IL38</accession>
<comment type="caution">
    <text evidence="9">The sequence shown here is derived from an EMBL/GenBank/DDBJ whole genome shotgun (WGS) entry which is preliminary data.</text>
</comment>